<comment type="caution">
    <text evidence="3">The sequence shown here is derived from an EMBL/GenBank/DDBJ whole genome shotgun (WGS) entry which is preliminary data.</text>
</comment>
<evidence type="ECO:0000313" key="3">
    <source>
        <dbReference type="EMBL" id="GGW76528.1"/>
    </source>
</evidence>
<dbReference type="InterPro" id="IPR003808">
    <property type="entry name" value="Fe-S_metab-assoc_dom"/>
</dbReference>
<dbReference type="EMBL" id="BMXP01000001">
    <property type="protein sequence ID" value="GGW76528.1"/>
    <property type="molecule type" value="Genomic_DNA"/>
</dbReference>
<dbReference type="AlphaFoldDB" id="A0A918JE95"/>
<dbReference type="Pfam" id="PF02657">
    <property type="entry name" value="SufE"/>
    <property type="match status" value="1"/>
</dbReference>
<evidence type="ECO:0000259" key="2">
    <source>
        <dbReference type="Pfam" id="PF02657"/>
    </source>
</evidence>
<reference evidence="3" key="1">
    <citation type="journal article" date="2014" name="Int. J. Syst. Evol. Microbiol.">
        <title>Complete genome sequence of Corynebacterium casei LMG S-19264T (=DSM 44701T), isolated from a smear-ripened cheese.</title>
        <authorList>
            <consortium name="US DOE Joint Genome Institute (JGI-PGF)"/>
            <person name="Walter F."/>
            <person name="Albersmeier A."/>
            <person name="Kalinowski J."/>
            <person name="Ruckert C."/>
        </authorList>
    </citation>
    <scope>NUCLEOTIDE SEQUENCE</scope>
    <source>
        <strain evidence="3">KCTC 22164</strain>
    </source>
</reference>
<evidence type="ECO:0000256" key="1">
    <source>
        <dbReference type="ARBA" id="ARBA00010282"/>
    </source>
</evidence>
<accession>A0A918JE95</accession>
<dbReference type="SUPFAM" id="SSF82649">
    <property type="entry name" value="SufE/NifU"/>
    <property type="match status" value="1"/>
</dbReference>
<comment type="similarity">
    <text evidence="1">Belongs to the SufE family.</text>
</comment>
<dbReference type="Gene3D" id="3.90.1010.10">
    <property type="match status" value="1"/>
</dbReference>
<dbReference type="PANTHER" id="PTHR43597:SF5">
    <property type="entry name" value="SUFE-LIKE PROTEIN 2, CHLOROPLASTIC"/>
    <property type="match status" value="1"/>
</dbReference>
<feature type="domain" description="Fe-S metabolism associated" evidence="2">
    <location>
        <begin position="12"/>
        <end position="125"/>
    </location>
</feature>
<keyword evidence="4" id="KW-1185">Reference proteome</keyword>
<dbReference type="Proteomes" id="UP000631300">
    <property type="component" value="Unassembled WGS sequence"/>
</dbReference>
<proteinExistence type="inferred from homology"/>
<protein>
    <recommendedName>
        <fullName evidence="2">Fe-S metabolism associated domain-containing protein</fullName>
    </recommendedName>
</protein>
<dbReference type="PANTHER" id="PTHR43597">
    <property type="entry name" value="SULFUR ACCEPTOR PROTEIN CSDE"/>
    <property type="match status" value="1"/>
</dbReference>
<organism evidence="3 4">
    <name type="scientific">Alteromonas halophila</name>
    <dbReference type="NCBI Taxonomy" id="516698"/>
    <lineage>
        <taxon>Bacteria</taxon>
        <taxon>Pseudomonadati</taxon>
        <taxon>Pseudomonadota</taxon>
        <taxon>Gammaproteobacteria</taxon>
        <taxon>Alteromonadales</taxon>
        <taxon>Alteromonadaceae</taxon>
        <taxon>Alteromonas/Salinimonas group</taxon>
        <taxon>Alteromonas</taxon>
    </lineage>
</organism>
<sequence length="128" mass="14342">MTECNTSPLAASLKRAQGWDEATRVIMLAGKSLPVLAPQLRTAHTRIDGCESPVWLMCQENGQFSAYSDSKILRGVLAILLEQANMLSAPERQDFDFECFLKKCGLTRYLSQSRNNGIRHVIRFLSAH</sequence>
<gene>
    <name evidence="3" type="ORF">GCM10007391_06500</name>
</gene>
<reference evidence="3" key="2">
    <citation type="submission" date="2020-09" db="EMBL/GenBank/DDBJ databases">
        <authorList>
            <person name="Sun Q."/>
            <person name="Kim S."/>
        </authorList>
    </citation>
    <scope>NUCLEOTIDE SEQUENCE</scope>
    <source>
        <strain evidence="3">KCTC 22164</strain>
    </source>
</reference>
<name>A0A918JE95_9ALTE</name>
<evidence type="ECO:0000313" key="4">
    <source>
        <dbReference type="Proteomes" id="UP000631300"/>
    </source>
</evidence>
<dbReference type="RefSeq" id="WP_189403640.1">
    <property type="nucleotide sequence ID" value="NZ_BMXP01000001.1"/>
</dbReference>